<feature type="domain" description="UmuC" evidence="1">
    <location>
        <begin position="1"/>
        <end position="52"/>
    </location>
</feature>
<dbReference type="EMBL" id="CP027671">
    <property type="protein sequence ID" value="AVO43529.1"/>
    <property type="molecule type" value="Genomic_DNA"/>
</dbReference>
<sequence>MRLGHLWHEIRHLEKGAGLVALSANFPLYGDMSDRMASLVAALGHRHEVYSMQLIPKTAIDASKAIILPGDKPLRSTM</sequence>
<dbReference type="KEGG" id="simp:C6571_18990"/>
<dbReference type="GO" id="GO:0006281">
    <property type="term" value="P:DNA repair"/>
    <property type="evidence" value="ECO:0007669"/>
    <property type="project" value="InterPro"/>
</dbReference>
<accession>A0A2S0N5V6</accession>
<dbReference type="AlphaFoldDB" id="A0A2S0N5V6"/>
<evidence type="ECO:0000313" key="3">
    <source>
        <dbReference type="Proteomes" id="UP000239326"/>
    </source>
</evidence>
<proteinExistence type="predicted"/>
<gene>
    <name evidence="2" type="ORF">C6571_18990</name>
</gene>
<organism evidence="2 3">
    <name type="scientific">Simplicispira suum</name>
    <dbReference type="NCBI Taxonomy" id="2109915"/>
    <lineage>
        <taxon>Bacteria</taxon>
        <taxon>Pseudomonadati</taxon>
        <taxon>Pseudomonadota</taxon>
        <taxon>Betaproteobacteria</taxon>
        <taxon>Burkholderiales</taxon>
        <taxon>Comamonadaceae</taxon>
        <taxon>Simplicispira</taxon>
    </lineage>
</organism>
<keyword evidence="3" id="KW-1185">Reference proteome</keyword>
<evidence type="ECO:0000259" key="1">
    <source>
        <dbReference type="PROSITE" id="PS50173"/>
    </source>
</evidence>
<keyword evidence="2" id="KW-0614">Plasmid</keyword>
<dbReference type="Proteomes" id="UP000239326">
    <property type="component" value="Plasmid unnamed2"/>
</dbReference>
<name>A0A2S0N5V6_9BURK</name>
<protein>
    <recommendedName>
        <fullName evidence="1">UmuC domain-containing protein</fullName>
    </recommendedName>
</protein>
<geneLocation type="plasmid" evidence="2 3">
    <name>unnamed2</name>
</geneLocation>
<dbReference type="PROSITE" id="PS50173">
    <property type="entry name" value="UMUC"/>
    <property type="match status" value="1"/>
</dbReference>
<dbReference type="InterPro" id="IPR001126">
    <property type="entry name" value="UmuC"/>
</dbReference>
<evidence type="ECO:0000313" key="2">
    <source>
        <dbReference type="EMBL" id="AVO43529.1"/>
    </source>
</evidence>
<reference evidence="2 3" key="1">
    <citation type="submission" date="2018-03" db="EMBL/GenBank/DDBJ databases">
        <title>Genome sequencing of Simplicispira sp.</title>
        <authorList>
            <person name="Kim S.-J."/>
            <person name="Heo J."/>
            <person name="Kwon S.-W."/>
        </authorList>
    </citation>
    <scope>NUCLEOTIDE SEQUENCE [LARGE SCALE GENOMIC DNA]</scope>
    <source>
        <strain evidence="2 3">SC1-8</strain>
        <plasmid evidence="2 3">unnamed2</plasmid>
    </source>
</reference>